<organism evidence="1">
    <name type="scientific">Tanacetum cinerariifolium</name>
    <name type="common">Dalmatian daisy</name>
    <name type="synonym">Chrysanthemum cinerariifolium</name>
    <dbReference type="NCBI Taxonomy" id="118510"/>
    <lineage>
        <taxon>Eukaryota</taxon>
        <taxon>Viridiplantae</taxon>
        <taxon>Streptophyta</taxon>
        <taxon>Embryophyta</taxon>
        <taxon>Tracheophyta</taxon>
        <taxon>Spermatophyta</taxon>
        <taxon>Magnoliopsida</taxon>
        <taxon>eudicotyledons</taxon>
        <taxon>Gunneridae</taxon>
        <taxon>Pentapetalae</taxon>
        <taxon>asterids</taxon>
        <taxon>campanulids</taxon>
        <taxon>Asterales</taxon>
        <taxon>Asteraceae</taxon>
        <taxon>Asteroideae</taxon>
        <taxon>Anthemideae</taxon>
        <taxon>Anthemidinae</taxon>
        <taxon>Tanacetum</taxon>
    </lineage>
</organism>
<sequence length="46" mass="4943">LGMLVCCWERWKGRANAKEVVEKRVAGISGLNATVSAKLAGKKTVL</sequence>
<evidence type="ECO:0000313" key="1">
    <source>
        <dbReference type="EMBL" id="GFD57208.1"/>
    </source>
</evidence>
<dbReference type="EMBL" id="BKCJ011838503">
    <property type="protein sequence ID" value="GFD57208.1"/>
    <property type="molecule type" value="Genomic_DNA"/>
</dbReference>
<feature type="non-terminal residue" evidence="1">
    <location>
        <position position="1"/>
    </location>
</feature>
<name>A0A699XGT5_TANCI</name>
<protein>
    <submittedName>
        <fullName evidence="1">Uncharacterized protein</fullName>
    </submittedName>
</protein>
<proteinExistence type="predicted"/>
<accession>A0A699XGT5</accession>
<comment type="caution">
    <text evidence="1">The sequence shown here is derived from an EMBL/GenBank/DDBJ whole genome shotgun (WGS) entry which is preliminary data.</text>
</comment>
<reference evidence="1" key="1">
    <citation type="journal article" date="2019" name="Sci. Rep.">
        <title>Draft genome of Tanacetum cinerariifolium, the natural source of mosquito coil.</title>
        <authorList>
            <person name="Yamashiro T."/>
            <person name="Shiraishi A."/>
            <person name="Satake H."/>
            <person name="Nakayama K."/>
        </authorList>
    </citation>
    <scope>NUCLEOTIDE SEQUENCE</scope>
</reference>
<gene>
    <name evidence="1" type="ORF">Tci_929177</name>
</gene>
<dbReference type="AlphaFoldDB" id="A0A699XGT5"/>